<dbReference type="Proteomes" id="UP001524944">
    <property type="component" value="Unassembled WGS sequence"/>
</dbReference>
<reference evidence="12 13" key="1">
    <citation type="submission" date="2022-08" db="EMBL/GenBank/DDBJ databases">
        <title>Proteogenomics of the novel Dehalobacterium formicoaceticum strain EZ94 highlights a key role of methyltransferases during anaerobic dichloromethane degradation.</title>
        <authorList>
            <person name="Wasmund K."/>
        </authorList>
    </citation>
    <scope>NUCLEOTIDE SEQUENCE [LARGE SCALE GENOMIC DNA]</scope>
    <source>
        <strain evidence="12 13">EZ94</strain>
    </source>
</reference>
<organism evidence="12 13">
    <name type="scientific">Dehalobacterium formicoaceticum</name>
    <dbReference type="NCBI Taxonomy" id="51515"/>
    <lineage>
        <taxon>Bacteria</taxon>
        <taxon>Bacillati</taxon>
        <taxon>Bacillota</taxon>
        <taxon>Clostridia</taxon>
        <taxon>Eubacteriales</taxon>
        <taxon>Peptococcaceae</taxon>
        <taxon>Dehalobacterium</taxon>
    </lineage>
</organism>
<protein>
    <recommendedName>
        <fullName evidence="3 9">DNA repair protein RecN</fullName>
    </recommendedName>
    <alternativeName>
        <fullName evidence="8 9">Recombination protein N</fullName>
    </alternativeName>
</protein>
<proteinExistence type="inferred from homology"/>
<evidence type="ECO:0000256" key="2">
    <source>
        <dbReference type="ARBA" id="ARBA00009441"/>
    </source>
</evidence>
<dbReference type="PIRSF" id="PIRSF003128">
    <property type="entry name" value="RecN"/>
    <property type="match status" value="1"/>
</dbReference>
<dbReference type="Gene3D" id="3.40.50.300">
    <property type="entry name" value="P-loop containing nucleotide triphosphate hydrolases"/>
    <property type="match status" value="2"/>
</dbReference>
<keyword evidence="6" id="KW-0067">ATP-binding</keyword>
<dbReference type="EMBL" id="JANPWE010000004">
    <property type="protein sequence ID" value="MCR6545805.1"/>
    <property type="molecule type" value="Genomic_DNA"/>
</dbReference>
<keyword evidence="5 9" id="KW-0227">DNA damage</keyword>
<dbReference type="SUPFAM" id="SSF52540">
    <property type="entry name" value="P-loop containing nucleoside triphosphate hydrolases"/>
    <property type="match status" value="2"/>
</dbReference>
<name>A0ABT1Y4K6_9FIRM</name>
<evidence type="ECO:0000259" key="11">
    <source>
        <dbReference type="Pfam" id="PF02463"/>
    </source>
</evidence>
<evidence type="ECO:0000256" key="3">
    <source>
        <dbReference type="ARBA" id="ARBA00021315"/>
    </source>
</evidence>
<dbReference type="PANTHER" id="PTHR11059:SF0">
    <property type="entry name" value="DNA REPAIR PROTEIN RECN"/>
    <property type="match status" value="1"/>
</dbReference>
<feature type="coiled-coil region" evidence="10">
    <location>
        <begin position="322"/>
        <end position="359"/>
    </location>
</feature>
<evidence type="ECO:0000256" key="8">
    <source>
        <dbReference type="ARBA" id="ARBA00033408"/>
    </source>
</evidence>
<evidence type="ECO:0000256" key="9">
    <source>
        <dbReference type="PIRNR" id="PIRNR003128"/>
    </source>
</evidence>
<dbReference type="InterPro" id="IPR027417">
    <property type="entry name" value="P-loop_NTPase"/>
</dbReference>
<dbReference type="RefSeq" id="WP_257913336.1">
    <property type="nucleotide sequence ID" value="NZ_JANPWE010000004.1"/>
</dbReference>
<dbReference type="InterPro" id="IPR004604">
    <property type="entry name" value="DNA_recomb/repair_RecN"/>
</dbReference>
<comment type="function">
    <text evidence="1 9">May be involved in recombinational repair of damaged DNA.</text>
</comment>
<evidence type="ECO:0000313" key="12">
    <source>
        <dbReference type="EMBL" id="MCR6545805.1"/>
    </source>
</evidence>
<dbReference type="PANTHER" id="PTHR11059">
    <property type="entry name" value="DNA REPAIR PROTEIN RECN"/>
    <property type="match status" value="1"/>
</dbReference>
<dbReference type="NCBIfam" id="TIGR00634">
    <property type="entry name" value="recN"/>
    <property type="match status" value="1"/>
</dbReference>
<accession>A0ABT1Y4K6</accession>
<keyword evidence="10" id="KW-0175">Coiled coil</keyword>
<gene>
    <name evidence="12" type="primary">recN</name>
    <name evidence="12" type="ORF">NVS47_09835</name>
</gene>
<keyword evidence="4" id="KW-0547">Nucleotide-binding</keyword>
<evidence type="ECO:0000256" key="7">
    <source>
        <dbReference type="ARBA" id="ARBA00023204"/>
    </source>
</evidence>
<evidence type="ECO:0000256" key="6">
    <source>
        <dbReference type="ARBA" id="ARBA00022840"/>
    </source>
</evidence>
<keyword evidence="13" id="KW-1185">Reference proteome</keyword>
<evidence type="ECO:0000256" key="4">
    <source>
        <dbReference type="ARBA" id="ARBA00022741"/>
    </source>
</evidence>
<evidence type="ECO:0000256" key="5">
    <source>
        <dbReference type="ARBA" id="ARBA00022763"/>
    </source>
</evidence>
<evidence type="ECO:0000256" key="1">
    <source>
        <dbReference type="ARBA" id="ARBA00003618"/>
    </source>
</evidence>
<dbReference type="InterPro" id="IPR003395">
    <property type="entry name" value="RecF/RecN/SMC_N"/>
</dbReference>
<dbReference type="Pfam" id="PF02463">
    <property type="entry name" value="SMC_N"/>
    <property type="match status" value="1"/>
</dbReference>
<comment type="similarity">
    <text evidence="2 9">Belongs to the RecN family.</text>
</comment>
<comment type="caution">
    <text evidence="12">The sequence shown here is derived from an EMBL/GenBank/DDBJ whole genome shotgun (WGS) entry which is preliminary data.</text>
</comment>
<evidence type="ECO:0000256" key="10">
    <source>
        <dbReference type="SAM" id="Coils"/>
    </source>
</evidence>
<evidence type="ECO:0000313" key="13">
    <source>
        <dbReference type="Proteomes" id="UP001524944"/>
    </source>
</evidence>
<feature type="domain" description="RecF/RecN/SMC N-terminal" evidence="11">
    <location>
        <begin position="1"/>
        <end position="511"/>
    </location>
</feature>
<sequence>MLKELYVENFGLIEQSTIHFLPGFNVLTGETGAGKSLIVDALGLIIGGRGSQDFIRSGADKLVLQGTFEGSFSQDLKNLLLEAGFSWEDDTLIIMRELARSGKNTCRINCRTVPLSFMKEVGKKLVNIHGQHEHVSLLEEETQLLLLDHYGGQEVLSWKEKAGAAYARIKDLRRQKEKWQAKTAGAAQKEDDLKFLMAEIEQADLTLGEDEQLEKERKMLQHSEKISMDSKMAYEKLYGGREKGAGDLINESVQLFQEIALLDEQAAGIFEKLNDLNFTLEDLVREIADYAGNVYSNPERLDEIELRLLLINKLKKKYGATIQDILTYYREAEEELAALAEEETDFKEIDASLHQAEESYQHICSHLSQLRHEAGQALSQAVTEELHQLHMKSAQFSVFVTEADDGRTGKDKVAFLVSPNVGEEMKPVIKIASGGELSRIMLGLKVILSQLDQIPTLIFDEIDSGLGGKAVYNVAEKLKTIARSCQVISVTHAPVIAAFADQHLKISKEEKEGRTFTVIRKLTGDQVVLELSRMLTGDQVSEVTLSQAKELLKMGNDGNDMLQI</sequence>
<keyword evidence="7 9" id="KW-0234">DNA repair</keyword>
<feature type="coiled-coil region" evidence="10">
    <location>
        <begin position="162"/>
        <end position="206"/>
    </location>
</feature>
<dbReference type="CDD" id="cd03241">
    <property type="entry name" value="ABC_RecN"/>
    <property type="match status" value="2"/>
</dbReference>